<feature type="compositionally biased region" description="Low complexity" evidence="1">
    <location>
        <begin position="12"/>
        <end position="26"/>
    </location>
</feature>
<feature type="region of interest" description="Disordered" evidence="1">
    <location>
        <begin position="49"/>
        <end position="92"/>
    </location>
</feature>
<organism evidence="2 3">
    <name type="scientific">Paxillus rubicundulus Ve08.2h10</name>
    <dbReference type="NCBI Taxonomy" id="930991"/>
    <lineage>
        <taxon>Eukaryota</taxon>
        <taxon>Fungi</taxon>
        <taxon>Dikarya</taxon>
        <taxon>Basidiomycota</taxon>
        <taxon>Agaricomycotina</taxon>
        <taxon>Agaricomycetes</taxon>
        <taxon>Agaricomycetidae</taxon>
        <taxon>Boletales</taxon>
        <taxon>Paxilineae</taxon>
        <taxon>Paxillaceae</taxon>
        <taxon>Paxillus</taxon>
    </lineage>
</organism>
<name>A0A0D0ECT2_9AGAM</name>
<protein>
    <submittedName>
        <fullName evidence="2">Uncharacterized protein</fullName>
    </submittedName>
</protein>
<dbReference type="OrthoDB" id="10538586at2759"/>
<accession>A0A0D0ECT2</accession>
<reference evidence="2 3" key="1">
    <citation type="submission" date="2014-04" db="EMBL/GenBank/DDBJ databases">
        <authorList>
            <consortium name="DOE Joint Genome Institute"/>
            <person name="Kuo A."/>
            <person name="Kohler A."/>
            <person name="Jargeat P."/>
            <person name="Nagy L.G."/>
            <person name="Floudas D."/>
            <person name="Copeland A."/>
            <person name="Barry K.W."/>
            <person name="Cichocki N."/>
            <person name="Veneault-Fourrey C."/>
            <person name="LaButti K."/>
            <person name="Lindquist E.A."/>
            <person name="Lipzen A."/>
            <person name="Lundell T."/>
            <person name="Morin E."/>
            <person name="Murat C."/>
            <person name="Sun H."/>
            <person name="Tunlid A."/>
            <person name="Henrissat B."/>
            <person name="Grigoriev I.V."/>
            <person name="Hibbett D.S."/>
            <person name="Martin F."/>
            <person name="Nordberg H.P."/>
            <person name="Cantor M.N."/>
            <person name="Hua S.X."/>
        </authorList>
    </citation>
    <scope>NUCLEOTIDE SEQUENCE [LARGE SCALE GENOMIC DNA]</scope>
    <source>
        <strain evidence="2 3">Ve08.2h10</strain>
    </source>
</reference>
<evidence type="ECO:0000256" key="1">
    <source>
        <dbReference type="SAM" id="MobiDB-lite"/>
    </source>
</evidence>
<gene>
    <name evidence="2" type="ORF">PAXRUDRAFT_822187</name>
</gene>
<dbReference type="EMBL" id="KN824846">
    <property type="protein sequence ID" value="KIK99915.1"/>
    <property type="molecule type" value="Genomic_DNA"/>
</dbReference>
<proteinExistence type="predicted"/>
<dbReference type="HOGENOM" id="CLU_2413928_0_0_1"/>
<keyword evidence="3" id="KW-1185">Reference proteome</keyword>
<sequence length="92" mass="10054">MSPLSYFKRDSVSSTKSSRSSTSSNSPVLVYGGHPSPLDITYAVNIQPWSPRAPGSSDEGGYAKMLDDDNMSWGSGKPSKSKRFKRRSFGLF</sequence>
<feature type="region of interest" description="Disordered" evidence="1">
    <location>
        <begin position="1"/>
        <end position="30"/>
    </location>
</feature>
<dbReference type="AlphaFoldDB" id="A0A0D0ECT2"/>
<reference evidence="3" key="2">
    <citation type="submission" date="2015-01" db="EMBL/GenBank/DDBJ databases">
        <title>Evolutionary Origins and Diversification of the Mycorrhizal Mutualists.</title>
        <authorList>
            <consortium name="DOE Joint Genome Institute"/>
            <consortium name="Mycorrhizal Genomics Consortium"/>
            <person name="Kohler A."/>
            <person name="Kuo A."/>
            <person name="Nagy L.G."/>
            <person name="Floudas D."/>
            <person name="Copeland A."/>
            <person name="Barry K.W."/>
            <person name="Cichocki N."/>
            <person name="Veneault-Fourrey C."/>
            <person name="LaButti K."/>
            <person name="Lindquist E.A."/>
            <person name="Lipzen A."/>
            <person name="Lundell T."/>
            <person name="Morin E."/>
            <person name="Murat C."/>
            <person name="Riley R."/>
            <person name="Ohm R."/>
            <person name="Sun H."/>
            <person name="Tunlid A."/>
            <person name="Henrissat B."/>
            <person name="Grigoriev I.V."/>
            <person name="Hibbett D.S."/>
            <person name="Martin F."/>
        </authorList>
    </citation>
    <scope>NUCLEOTIDE SEQUENCE [LARGE SCALE GENOMIC DNA]</scope>
    <source>
        <strain evidence="3">Ve08.2h10</strain>
    </source>
</reference>
<feature type="compositionally biased region" description="Basic residues" evidence="1">
    <location>
        <begin position="79"/>
        <end position="92"/>
    </location>
</feature>
<evidence type="ECO:0000313" key="2">
    <source>
        <dbReference type="EMBL" id="KIK99915.1"/>
    </source>
</evidence>
<evidence type="ECO:0000313" key="3">
    <source>
        <dbReference type="Proteomes" id="UP000054538"/>
    </source>
</evidence>
<dbReference type="InParanoid" id="A0A0D0ECT2"/>
<dbReference type="Proteomes" id="UP000054538">
    <property type="component" value="Unassembled WGS sequence"/>
</dbReference>